<feature type="compositionally biased region" description="Basic and acidic residues" evidence="9">
    <location>
        <begin position="344"/>
        <end position="356"/>
    </location>
</feature>
<dbReference type="EC" id="3.1.-.-" evidence="8"/>
<dbReference type="NCBIfam" id="TIGR03638">
    <property type="entry name" value="cas1_ECOLI"/>
    <property type="match status" value="1"/>
</dbReference>
<evidence type="ECO:0000256" key="6">
    <source>
        <dbReference type="ARBA" id="ARBA00023118"/>
    </source>
</evidence>
<evidence type="ECO:0000256" key="8">
    <source>
        <dbReference type="HAMAP-Rule" id="MF_01470"/>
    </source>
</evidence>
<keyword evidence="2 8" id="KW-0479">Metal-binding</keyword>
<feature type="binding site" evidence="8">
    <location>
        <position position="146"/>
    </location>
    <ligand>
        <name>Mn(2+)</name>
        <dbReference type="ChEBI" id="CHEBI:29035"/>
    </ligand>
</feature>
<keyword evidence="8" id="KW-0464">Manganese</keyword>
<keyword evidence="1 8" id="KW-0540">Nuclease</keyword>
<feature type="region of interest" description="Disordered" evidence="9">
    <location>
        <begin position="331"/>
        <end position="356"/>
    </location>
</feature>
<evidence type="ECO:0000256" key="7">
    <source>
        <dbReference type="ARBA" id="ARBA00023125"/>
    </source>
</evidence>
<dbReference type="InterPro" id="IPR002729">
    <property type="entry name" value="CRISPR-assoc_Cas1"/>
</dbReference>
<dbReference type="AlphaFoldDB" id="K9EX21"/>
<feature type="binding site" evidence="8">
    <location>
        <position position="226"/>
    </location>
    <ligand>
        <name>Mn(2+)</name>
        <dbReference type="ChEBI" id="CHEBI:29035"/>
    </ligand>
</feature>
<dbReference type="InterPro" id="IPR042211">
    <property type="entry name" value="CRISPR-assoc_Cas1_N"/>
</dbReference>
<keyword evidence="7 8" id="KW-0238">DNA-binding</keyword>
<gene>
    <name evidence="8" type="primary">cas1</name>
    <name evidence="10" type="ORF">HMPREF9233_00299</name>
</gene>
<dbReference type="GO" id="GO:0051607">
    <property type="term" value="P:defense response to virus"/>
    <property type="evidence" value="ECO:0007669"/>
    <property type="project" value="UniProtKB-UniRule"/>
</dbReference>
<dbReference type="Pfam" id="PF01867">
    <property type="entry name" value="Cas_Cas1"/>
    <property type="match status" value="2"/>
</dbReference>
<dbReference type="PATRIC" id="fig|883066.3.peg.311"/>
<dbReference type="GO" id="GO:0046872">
    <property type="term" value="F:metal ion binding"/>
    <property type="evidence" value="ECO:0007669"/>
    <property type="project" value="UniProtKB-UniRule"/>
</dbReference>
<dbReference type="HOGENOM" id="CLU_077904_0_0_11"/>
<comment type="caution">
    <text evidence="10">The sequence shown here is derived from an EMBL/GenBank/DDBJ whole genome shotgun (WGS) entry which is preliminary data.</text>
</comment>
<comment type="similarity">
    <text evidence="8">Belongs to the CRISPR-associated endonuclease Cas1 family.</text>
</comment>
<proteinExistence type="inferred from homology"/>
<dbReference type="GO" id="GO:0003677">
    <property type="term" value="F:DNA binding"/>
    <property type="evidence" value="ECO:0007669"/>
    <property type="project" value="UniProtKB-KW"/>
</dbReference>
<dbReference type="InterPro" id="IPR033641">
    <property type="entry name" value="Cas1_I-E"/>
</dbReference>
<dbReference type="Proteomes" id="UP000009888">
    <property type="component" value="Unassembled WGS sequence"/>
</dbReference>
<evidence type="ECO:0000256" key="5">
    <source>
        <dbReference type="ARBA" id="ARBA00022842"/>
    </source>
</evidence>
<comment type="function">
    <text evidence="8">CRISPR (clustered regularly interspaced short palindromic repeat), is an adaptive immune system that provides protection against mobile genetic elements (viruses, transposable elements and conjugative plasmids). CRISPR clusters contain spacers, sequences complementary to antecedent mobile elements, and target invading nucleic acids. CRISPR clusters are transcribed and processed into CRISPR RNA (crRNA). Acts as a dsDNA endonuclease. Involved in the integration of spacer DNA into the CRISPR cassette.</text>
</comment>
<dbReference type="RefSeq" id="WP_007000517.1">
    <property type="nucleotide sequence ID" value="NZ_JH992955.1"/>
</dbReference>
<keyword evidence="11" id="KW-1185">Reference proteome</keyword>
<dbReference type="GO" id="GO:0004520">
    <property type="term" value="F:DNA endonuclease activity"/>
    <property type="evidence" value="ECO:0007669"/>
    <property type="project" value="InterPro"/>
</dbReference>
<evidence type="ECO:0000256" key="9">
    <source>
        <dbReference type="SAM" id="MobiDB-lite"/>
    </source>
</evidence>
<sequence>MVLRGAPPPSRYELGRIEDRWSFVYFEHAVIHRSENAITATDSEGIVHVPAAVIACLMLGPGTRISNAAMALLGDCGVSVVWVGEKGVRYYAHGRSIAKSSRMIELQARLVSNTRSRLAVARAMYSYRFPGEDVADLTMQQLRGREGARIRRVYRAFSQQTGVPWKRRDYKVDDYEASDPINQALTAANSCLYGVVQAVVVSLGCSPALGFVHSGTERSFIYDVADLYKAKISIPVAFQTVATKPDDVSSEVRRAMRDRMVENDLISTCARDIKALLEAGRVVEEPGAGLKLWAGTGNRYVPAGVNYTSDEDDSEVSLQDLRSSASFVSWDELDHPGDLGSSSPKEREQSSSEEWK</sequence>
<keyword evidence="6 8" id="KW-0051">Antiviral defense</keyword>
<dbReference type="InterPro" id="IPR050646">
    <property type="entry name" value="Cas1"/>
</dbReference>
<dbReference type="Gene3D" id="3.100.10.20">
    <property type="entry name" value="CRISPR-associated endonuclease Cas1, N-terminal domain"/>
    <property type="match status" value="1"/>
</dbReference>
<evidence type="ECO:0000256" key="1">
    <source>
        <dbReference type="ARBA" id="ARBA00022722"/>
    </source>
</evidence>
<keyword evidence="5 8" id="KW-0460">Magnesium</keyword>
<evidence type="ECO:0000256" key="2">
    <source>
        <dbReference type="ARBA" id="ARBA00022723"/>
    </source>
</evidence>
<dbReference type="InterPro" id="IPR019851">
    <property type="entry name" value="CRISPR-assoc_Cas1_ECOLI"/>
</dbReference>
<dbReference type="GO" id="GO:0016787">
    <property type="term" value="F:hydrolase activity"/>
    <property type="evidence" value="ECO:0007669"/>
    <property type="project" value="UniProtKB-KW"/>
</dbReference>
<keyword evidence="4 8" id="KW-0378">Hydrolase</keyword>
<name>K9EX21_9ACTO</name>
<dbReference type="STRING" id="202789.GCA_001457435_00377"/>
<dbReference type="InterPro" id="IPR042206">
    <property type="entry name" value="CRISPR-assoc_Cas1_C"/>
</dbReference>
<protein>
    <recommendedName>
        <fullName evidence="8">CRISPR-associated endonuclease Cas1</fullName>
        <ecNumber evidence="8">3.1.-.-</ecNumber>
    </recommendedName>
</protein>
<dbReference type="GO" id="GO:0043571">
    <property type="term" value="P:maintenance of CRISPR repeat elements"/>
    <property type="evidence" value="ECO:0007669"/>
    <property type="project" value="UniProtKB-UniRule"/>
</dbReference>
<dbReference type="PANTHER" id="PTHR34353">
    <property type="entry name" value="CRISPR-ASSOCIATED ENDONUCLEASE CAS1 1"/>
    <property type="match status" value="1"/>
</dbReference>
<evidence type="ECO:0000256" key="4">
    <source>
        <dbReference type="ARBA" id="ARBA00022801"/>
    </source>
</evidence>
<dbReference type="HAMAP" id="MF_01470">
    <property type="entry name" value="Cas1"/>
    <property type="match status" value="1"/>
</dbReference>
<dbReference type="EMBL" id="AGWL01000002">
    <property type="protein sequence ID" value="EKU95512.1"/>
    <property type="molecule type" value="Genomic_DNA"/>
</dbReference>
<comment type="subunit">
    <text evidence="8">Homodimer, forms a heterotetramer with a Cas2 homodimer.</text>
</comment>
<reference evidence="10 11" key="1">
    <citation type="submission" date="2012-09" db="EMBL/GenBank/DDBJ databases">
        <title>The Genome Sequence of Actinobaculum massiliae ACS-171-V-COL2.</title>
        <authorList>
            <consortium name="The Broad Institute Genome Sequencing Platform"/>
            <person name="Earl A."/>
            <person name="Ward D."/>
            <person name="Feldgarden M."/>
            <person name="Gevers D."/>
            <person name="Saerens B."/>
            <person name="Vaneechoutte M."/>
            <person name="Walker B."/>
            <person name="Young S.K."/>
            <person name="Zeng Q."/>
            <person name="Gargeya S."/>
            <person name="Fitzgerald M."/>
            <person name="Haas B."/>
            <person name="Abouelleil A."/>
            <person name="Alvarado L."/>
            <person name="Arachchi H.M."/>
            <person name="Berlin A."/>
            <person name="Chapman S.B."/>
            <person name="Goldberg J."/>
            <person name="Griggs A."/>
            <person name="Gujja S."/>
            <person name="Hansen M."/>
            <person name="Howarth C."/>
            <person name="Imamovic A."/>
            <person name="Larimer J."/>
            <person name="McCowen C."/>
            <person name="Montmayeur A."/>
            <person name="Murphy C."/>
            <person name="Neiman D."/>
            <person name="Pearson M."/>
            <person name="Priest M."/>
            <person name="Roberts A."/>
            <person name="Saif S."/>
            <person name="Shea T."/>
            <person name="Sisk P."/>
            <person name="Sykes S."/>
            <person name="Wortman J."/>
            <person name="Nusbaum C."/>
            <person name="Birren B."/>
        </authorList>
    </citation>
    <scope>NUCLEOTIDE SEQUENCE [LARGE SCALE GENOMIC DNA]</scope>
    <source>
        <strain evidence="11">ACS-171-V-Col2</strain>
    </source>
</reference>
<dbReference type="CDD" id="cd09719">
    <property type="entry name" value="Cas1_I-E"/>
    <property type="match status" value="1"/>
</dbReference>
<organism evidence="10 11">
    <name type="scientific">Actinobaculum massiliense ACS-171-V-Col2</name>
    <dbReference type="NCBI Taxonomy" id="883066"/>
    <lineage>
        <taxon>Bacteria</taxon>
        <taxon>Bacillati</taxon>
        <taxon>Actinomycetota</taxon>
        <taxon>Actinomycetes</taxon>
        <taxon>Actinomycetales</taxon>
        <taxon>Actinomycetaceae</taxon>
        <taxon>Actinobaculum</taxon>
    </lineage>
</organism>
<dbReference type="NCBIfam" id="TIGR00287">
    <property type="entry name" value="cas1"/>
    <property type="match status" value="1"/>
</dbReference>
<keyword evidence="3 8" id="KW-0255">Endonuclease</keyword>
<evidence type="ECO:0000313" key="11">
    <source>
        <dbReference type="Proteomes" id="UP000009888"/>
    </source>
</evidence>
<evidence type="ECO:0000256" key="3">
    <source>
        <dbReference type="ARBA" id="ARBA00022759"/>
    </source>
</evidence>
<accession>K9EX21</accession>
<evidence type="ECO:0000313" key="10">
    <source>
        <dbReference type="EMBL" id="EKU95512.1"/>
    </source>
</evidence>
<comment type="cofactor">
    <cofactor evidence="8">
        <name>Mg(2+)</name>
        <dbReference type="ChEBI" id="CHEBI:18420"/>
    </cofactor>
    <cofactor evidence="8">
        <name>Mn(2+)</name>
        <dbReference type="ChEBI" id="CHEBI:29035"/>
    </cofactor>
</comment>
<feature type="binding site" evidence="8">
    <location>
        <position position="213"/>
    </location>
    <ligand>
        <name>Mn(2+)</name>
        <dbReference type="ChEBI" id="CHEBI:29035"/>
    </ligand>
</feature>
<dbReference type="PANTHER" id="PTHR34353:SF3">
    <property type="entry name" value="CRISPR-ASSOCIATED ENDONUCLEASE CAS1"/>
    <property type="match status" value="1"/>
</dbReference>
<dbReference type="eggNOG" id="COG1518">
    <property type="taxonomic scope" value="Bacteria"/>
</dbReference>
<dbReference type="Gene3D" id="1.20.120.920">
    <property type="entry name" value="CRISPR-associated endonuclease Cas1, C-terminal domain"/>
    <property type="match status" value="1"/>
</dbReference>